<keyword evidence="2" id="KW-1185">Reference proteome</keyword>
<dbReference type="InterPro" id="IPR029058">
    <property type="entry name" value="AB_hydrolase_fold"/>
</dbReference>
<dbReference type="PANTHER" id="PTHR35560">
    <property type="entry name" value="BLL0132 PROTEIN"/>
    <property type="match status" value="1"/>
</dbReference>
<evidence type="ECO:0000313" key="1">
    <source>
        <dbReference type="EMBL" id="EST07390.1"/>
    </source>
</evidence>
<dbReference type="Proteomes" id="UP000019377">
    <property type="component" value="Unassembled WGS sequence"/>
</dbReference>
<protein>
    <submittedName>
        <fullName evidence="1">Uncharacterized protein</fullName>
    </submittedName>
</protein>
<dbReference type="Gene3D" id="3.40.50.1820">
    <property type="entry name" value="alpha/beta hydrolase"/>
    <property type="match status" value="1"/>
</dbReference>
<evidence type="ECO:0000313" key="2">
    <source>
        <dbReference type="Proteomes" id="UP000019377"/>
    </source>
</evidence>
<accession>V5EQH2</accession>
<dbReference type="PANTHER" id="PTHR35560:SF3">
    <property type="entry name" value="PEPTIDASE S9 PROLYL OLIGOPEPTIDASE CATALYTIC DOMAIN-CONTAINING PROTEIN"/>
    <property type="match status" value="1"/>
</dbReference>
<dbReference type="AlphaFoldDB" id="V5EQH2"/>
<sequence length="149" mass="16703">MGGQLVHRYSILSSPILPAAKRDLKVEYVVMNAASYLYFSGEREGPPAPTQQDPHWYLSRMLQERQIHFVNGATDRGTGDDRPEAMAQGADRRERAVNYHRHLKRMEASIGKTGERLWTVDWVPGVKHDGAAMTSSNAAIARIFARIVA</sequence>
<name>V5EQH2_KALBG</name>
<reference evidence="2" key="1">
    <citation type="journal article" date="2013" name="Genome Announc.">
        <title>Draft genome sequence of Pseudozyma brasiliensis sp. nov. strain GHG001, a high producer of endo-1,4-xylanase isolated from an insect pest of sugarcane.</title>
        <authorList>
            <person name="Oliveira J.V.D.C."/>
            <person name="dos Santos R.A.C."/>
            <person name="Borges T.A."/>
            <person name="Riano-Pachon D.M."/>
            <person name="Goldman G.H."/>
        </authorList>
    </citation>
    <scope>NUCLEOTIDE SEQUENCE [LARGE SCALE GENOMIC DNA]</scope>
    <source>
        <strain evidence="2">GHG001</strain>
    </source>
</reference>
<dbReference type="EMBL" id="KI545863">
    <property type="protein sequence ID" value="EST07390.1"/>
    <property type="molecule type" value="Genomic_DNA"/>
</dbReference>
<proteinExistence type="predicted"/>
<dbReference type="HOGENOM" id="CLU_1750484_0_0_1"/>
<gene>
    <name evidence="1" type="ORF">PSEUBRA_SCAF20g03179</name>
</gene>
<dbReference type="STRING" id="1365824.V5EQH2"/>
<organism evidence="1 2">
    <name type="scientific">Kalmanozyma brasiliensis (strain GHG001)</name>
    <name type="common">Yeast</name>
    <name type="synonym">Pseudozyma brasiliensis</name>
    <dbReference type="NCBI Taxonomy" id="1365824"/>
    <lineage>
        <taxon>Eukaryota</taxon>
        <taxon>Fungi</taxon>
        <taxon>Dikarya</taxon>
        <taxon>Basidiomycota</taxon>
        <taxon>Ustilaginomycotina</taxon>
        <taxon>Ustilaginomycetes</taxon>
        <taxon>Ustilaginales</taxon>
        <taxon>Ustilaginaceae</taxon>
        <taxon>Kalmanozyma</taxon>
    </lineage>
</organism>